<feature type="signal peptide" evidence="1">
    <location>
        <begin position="1"/>
        <end position="29"/>
    </location>
</feature>
<dbReference type="Pfam" id="PF13585">
    <property type="entry name" value="CHU_C"/>
    <property type="match status" value="1"/>
</dbReference>
<dbReference type="InterPro" id="IPR000601">
    <property type="entry name" value="PKD_dom"/>
</dbReference>
<dbReference type="SMART" id="SM00089">
    <property type="entry name" value="PKD"/>
    <property type="match status" value="7"/>
</dbReference>
<feature type="domain" description="PKD" evidence="2">
    <location>
        <begin position="545"/>
        <end position="607"/>
    </location>
</feature>
<dbReference type="Proteomes" id="UP001476807">
    <property type="component" value="Unassembled WGS sequence"/>
</dbReference>
<keyword evidence="1" id="KW-0732">Signal</keyword>
<dbReference type="PANTHER" id="PTHR46534:SF2">
    <property type="entry name" value="VWFD DOMAIN-CONTAINING PROTEIN"/>
    <property type="match status" value="1"/>
</dbReference>
<feature type="domain" description="PKD" evidence="2">
    <location>
        <begin position="728"/>
        <end position="788"/>
    </location>
</feature>
<dbReference type="InterPro" id="IPR013783">
    <property type="entry name" value="Ig-like_fold"/>
</dbReference>
<sequence length="1285" mass="139301">MTLKANVYSAVARTIVLSLLCLLSFSVSAQNTSNKGKDFWLGFMGHINGIRQNGSSMPQMSLYITSTVATTGVVEVPGLSFSQAYTVVPNKVTVVKVPYGAFIRGSEVTEQKGIHVTAVEPVVVYAHIYSLNISGATLVLPTGTLGREYYTIAYNQYPDTDFSEFMIVGVEDETTVEITPTAATRNGKPANETFTVTLNKGDVYQVQSINDLTGTKILSVGLNGASCKKIAVFSGSSYTKLGCPDALTPPPSTPVNYPTSSGDNLFQQLYPLSVWGQNYVTAPMLSRSGGDMFRVLASKDATTIRLNGVAPITINQGEYYDFQSDIANNVTADKPIMLAQYPRTQICDGALGDPEMVILNPVEQTLKDITLYSSPFYQIQKHFINVFMRTSETSTFRLDGNPVTFTPVPGNPDFSYSQNEVALGNHTLKADEGFNAIAYGFGHVESYGYSAGANIKNLIQNITFDKEPYCDGQTVGFTGFASYEPLKWHWDFGDGTTSDEQKPTHKYAEPGTYTVTLVTTRNNGNDCDSQDATSAELIIYPNPVAEFSSVGQCEKGAVTFEDKSTTSVTGNEIISWHWDFGDGTTSAEQHPTHTYATAGTYDVTLTIQTASTCSNVKVNKVKVYPLPIADFTAPETCHTSVTSFTDKSTVAEGTIAAWEWDFGDGSPVVTTQSPDHTYAAPGTYTVKLTVTTNAGCQTIVSKNVVINPLPEVKVELPDICIRDEAQFVNLSTIASGSIVKYEWDFGDGNKSTLKNPKHRYTAEGVYNVTLTAYSDRGCSETIETEYIVSGAYPVAKFSASDFCQRSEVQFKDESEVAFGRIVRWEWDFGDGTTSAEQHPKHNYTKTGTYTVTLTAYSGIVCGNTTTQTITINANPDAVFTTSNICLSEAATFINSSSVAEGSIVSYSWDFGDGSKSTLAQPTYNYKQAGTYTVTLTATTENGCQNIQQKQIVVYPLPKAQFTLAPTCISDVVRLRDESTVSSGNIATWSWTFGDGSASSLQHPTHQYAKSGIYTVKLIVTTDMGCTNVVEKQIKIVPLPIAQAGPDQIPVCGTTSTRLQANNPSPAKGTWSILNGVGGNISDIHNPQATFSGQMNEKYKLRWLVENSPCASVDDEVEILFSPYPLVEAGRGAIIIEGETITLEGSGEGTLVWSSPQSLDNANIAQPKASPIVTTTYTLTATSPQGCVSTDEVTITVLRRLRIPNGISPNGDGINDVWLIDGSYDYPDMTVTVFNRWGNQVYTSRGYGNPWDGTRDGSPLPDGAYYYIIDTNKGRKAFTGSITILR</sequence>
<name>A0ABV1RXA7_9BACT</name>
<evidence type="ECO:0000259" key="2">
    <source>
        <dbReference type="PROSITE" id="PS50093"/>
    </source>
</evidence>
<keyword evidence="4" id="KW-1185">Reference proteome</keyword>
<accession>A0ABV1RXA7</accession>
<dbReference type="PROSITE" id="PS50093">
    <property type="entry name" value="PKD"/>
    <property type="match status" value="7"/>
</dbReference>
<dbReference type="NCBIfam" id="TIGR04131">
    <property type="entry name" value="Bac_Flav_CTERM"/>
    <property type="match status" value="1"/>
</dbReference>
<feature type="chain" id="PRO_5046710711" evidence="1">
    <location>
        <begin position="30"/>
        <end position="1285"/>
    </location>
</feature>
<feature type="domain" description="PKD" evidence="2">
    <location>
        <begin position="472"/>
        <end position="525"/>
    </location>
</feature>
<dbReference type="InterPro" id="IPR035234">
    <property type="entry name" value="IgGFc-bd_N"/>
</dbReference>
<evidence type="ECO:0000313" key="4">
    <source>
        <dbReference type="Proteomes" id="UP001476807"/>
    </source>
</evidence>
<feature type="domain" description="PKD" evidence="2">
    <location>
        <begin position="819"/>
        <end position="871"/>
    </location>
</feature>
<evidence type="ECO:0000256" key="1">
    <source>
        <dbReference type="SAM" id="SignalP"/>
    </source>
</evidence>
<dbReference type="InterPro" id="IPR026341">
    <property type="entry name" value="T9SS_type_B"/>
</dbReference>
<dbReference type="Gene3D" id="2.60.40.10">
    <property type="entry name" value="Immunoglobulins"/>
    <property type="match status" value="7"/>
</dbReference>
<dbReference type="Pfam" id="PF17517">
    <property type="entry name" value="IgGFc_binding"/>
    <property type="match status" value="1"/>
</dbReference>
<feature type="domain" description="PKD" evidence="2">
    <location>
        <begin position="901"/>
        <end position="953"/>
    </location>
</feature>
<dbReference type="PANTHER" id="PTHR46534">
    <property type="entry name" value="IGGFC_BINDING DOMAIN-CONTAINING PROTEIN"/>
    <property type="match status" value="1"/>
</dbReference>
<dbReference type="RefSeq" id="WP_350413542.1">
    <property type="nucleotide sequence ID" value="NZ_JBEOKT010000017.1"/>
</dbReference>
<dbReference type="InterPro" id="IPR022409">
    <property type="entry name" value="PKD/Chitinase_dom"/>
</dbReference>
<feature type="domain" description="PKD" evidence="2">
    <location>
        <begin position="981"/>
        <end position="1024"/>
    </location>
</feature>
<gene>
    <name evidence="3" type="ORF">ABS362_15710</name>
</gene>
<feature type="domain" description="PKD" evidence="2">
    <location>
        <begin position="643"/>
        <end position="706"/>
    </location>
</feature>
<reference evidence="3 4" key="1">
    <citation type="submission" date="2024-06" db="EMBL/GenBank/DDBJ databases">
        <title>Pontibacter populi HYL7-15.</title>
        <authorList>
            <person name="Kim M.K."/>
        </authorList>
    </citation>
    <scope>NUCLEOTIDE SEQUENCE [LARGE SCALE GENOMIC DNA]</scope>
    <source>
        <strain evidence="3 4">HYL7-15</strain>
    </source>
</reference>
<dbReference type="CDD" id="cd00146">
    <property type="entry name" value="PKD"/>
    <property type="match status" value="6"/>
</dbReference>
<dbReference type="EMBL" id="JBEOKT010000017">
    <property type="protein sequence ID" value="MER2999000.1"/>
    <property type="molecule type" value="Genomic_DNA"/>
</dbReference>
<proteinExistence type="predicted"/>
<organism evidence="3 4">
    <name type="scientific">Pontibacter populi</name>
    <dbReference type="NCBI Taxonomy" id="890055"/>
    <lineage>
        <taxon>Bacteria</taxon>
        <taxon>Pseudomonadati</taxon>
        <taxon>Bacteroidota</taxon>
        <taxon>Cytophagia</taxon>
        <taxon>Cytophagales</taxon>
        <taxon>Hymenobacteraceae</taxon>
        <taxon>Pontibacter</taxon>
    </lineage>
</organism>
<comment type="caution">
    <text evidence="3">The sequence shown here is derived from an EMBL/GenBank/DDBJ whole genome shotgun (WGS) entry which is preliminary data.</text>
</comment>
<dbReference type="InterPro" id="IPR035986">
    <property type="entry name" value="PKD_dom_sf"/>
</dbReference>
<dbReference type="Pfam" id="PF18911">
    <property type="entry name" value="PKD_4"/>
    <property type="match status" value="7"/>
</dbReference>
<protein>
    <submittedName>
        <fullName evidence="3">PKD domain-containing protein</fullName>
    </submittedName>
</protein>
<evidence type="ECO:0000313" key="3">
    <source>
        <dbReference type="EMBL" id="MER2999000.1"/>
    </source>
</evidence>
<dbReference type="SUPFAM" id="SSF49299">
    <property type="entry name" value="PKD domain"/>
    <property type="match status" value="7"/>
</dbReference>